<evidence type="ECO:0000313" key="1">
    <source>
        <dbReference type="EMBL" id="MQR51195.1"/>
    </source>
</evidence>
<proteinExistence type="predicted"/>
<name>A0A646LUL2_ACIBA</name>
<protein>
    <submittedName>
        <fullName evidence="2">Uncharacterized protein</fullName>
    </submittedName>
</protein>
<dbReference type="Proteomes" id="UP000461234">
    <property type="component" value="Unassembled WGS sequence"/>
</dbReference>
<comment type="caution">
    <text evidence="2">The sequence shown here is derived from an EMBL/GenBank/DDBJ whole genome shotgun (WGS) entry which is preliminary data.</text>
</comment>
<dbReference type="EMBL" id="WIOC01000032">
    <property type="protein sequence ID" value="MQR51195.1"/>
    <property type="molecule type" value="Genomic_DNA"/>
</dbReference>
<dbReference type="AlphaFoldDB" id="A0A646LUL2"/>
<dbReference type="EMBL" id="VYTF01000031">
    <property type="protein sequence ID" value="MQZ28926.1"/>
    <property type="molecule type" value="Genomic_DNA"/>
</dbReference>
<evidence type="ECO:0000313" key="3">
    <source>
        <dbReference type="Proteomes" id="UP000461234"/>
    </source>
</evidence>
<gene>
    <name evidence="1" type="ORF">F2P40_18025</name>
    <name evidence="2" type="ORF">F4T87_18215</name>
</gene>
<evidence type="ECO:0000313" key="2">
    <source>
        <dbReference type="EMBL" id="MQZ28926.1"/>
    </source>
</evidence>
<reference evidence="1 3" key="2">
    <citation type="submission" date="2019-10" db="EMBL/GenBank/DDBJ databases">
        <title>Genetic environment of the oxa23 gene and comparative analysis of carbapenem resistant Acinetobacter baumannii isolates belonging to global clone 1, lineage 2 recovered in a burns hospital outbreak in 2012-2013.</title>
        <authorList>
            <person name="Douraghi M."/>
            <person name="Aris P."/>
            <person name="Kenyon J."/>
            <person name="Hamidian M."/>
        </authorList>
    </citation>
    <scope>NUCLEOTIDE SEQUENCE [LARGE SCALE GENOMIC DNA]</scope>
    <source>
        <strain evidence="1 3">ABS103</strain>
    </source>
</reference>
<accession>A0A646LUL2</accession>
<sequence length="105" mass="11972">MGERSLLKAVGFIHEINKLDSGSHSLKISIATRDVKEGDIWKTIYIAMTVYTKKDFEPPVNFEKVPFDLEIEGLMIEKRETEKGTFVNTSGYLKSISVKQHQPKN</sequence>
<organism evidence="2">
    <name type="scientific">Acinetobacter baumannii</name>
    <dbReference type="NCBI Taxonomy" id="470"/>
    <lineage>
        <taxon>Bacteria</taxon>
        <taxon>Pseudomonadati</taxon>
        <taxon>Pseudomonadota</taxon>
        <taxon>Gammaproteobacteria</taxon>
        <taxon>Moraxellales</taxon>
        <taxon>Moraxellaceae</taxon>
        <taxon>Acinetobacter</taxon>
        <taxon>Acinetobacter calcoaceticus/baumannii complex</taxon>
    </lineage>
</organism>
<reference evidence="2" key="1">
    <citation type="submission" date="2019-09" db="EMBL/GenBank/DDBJ databases">
        <title>Distinct mechanisms of dissemination of NDM-1 metallo-beta-betalactamase in Acinetobacter species spp. in Argentina.</title>
        <authorList>
            <person name="Maria R.S."/>
            <person name="Adams M.D."/>
        </authorList>
    </citation>
    <scope>NUCLEOTIDE SEQUENCE</scope>
    <source>
        <strain evidence="2">AMA3</strain>
    </source>
</reference>
<dbReference type="RefSeq" id="WP_000504678.1">
    <property type="nucleotide sequence ID" value="NZ_CAXNZP010000068.1"/>
</dbReference>